<accession>Q5DA10</accession>
<name>Q5DA10_SCHJA</name>
<protein>
    <submittedName>
        <fullName evidence="1">SJCHGC09628 protein</fullName>
    </submittedName>
</protein>
<reference evidence="1" key="2">
    <citation type="journal article" date="2006" name="PLoS Pathog.">
        <title>New perspectives on host-parasite interplay by comparative transcriptomic and proteomic analyses of Schistosoma japonicum.</title>
        <authorList>
            <person name="Liu F."/>
            <person name="Lu J."/>
            <person name="Hu W."/>
            <person name="Wang S.Y."/>
            <person name="Cui S.J."/>
            <person name="Chi M."/>
            <person name="Yan Q."/>
            <person name="Wang X.R."/>
            <person name="Song H.D."/>
            <person name="Xu X.N."/>
            <person name="Wang J.J."/>
            <person name="Zhang X.L."/>
            <person name="Zhang X."/>
            <person name="Wang Z.Q."/>
            <person name="Xue C.L."/>
            <person name="Brindley P.J."/>
            <person name="McManus D.P."/>
            <person name="Yang P.Y."/>
            <person name="Feng Z."/>
            <person name="Chen Z."/>
            <person name="Han Z.G."/>
        </authorList>
    </citation>
    <scope>NUCLEOTIDE SEQUENCE</scope>
</reference>
<reference evidence="1" key="1">
    <citation type="submission" date="2004-11" db="EMBL/GenBank/DDBJ databases">
        <title>The full-length cDNA sequences of Schistosoma japonicum genes.</title>
        <authorList>
            <person name="Han Z."/>
        </authorList>
    </citation>
    <scope>NUCLEOTIDE SEQUENCE</scope>
</reference>
<proteinExistence type="evidence at transcript level"/>
<sequence>MALSVNYKLMEDSQQHFRLKQPHFYRFHGLLSDLQQKKKLLPQAQQQSLDECLKSPVDPEKHSQQNAVREQQLQGTCKLAYFDVICLGTDPTWSSIHLWKLMLRLKVCFLLEFAKWFVQRTLKDDEKG</sequence>
<organism evidence="1">
    <name type="scientific">Schistosoma japonicum</name>
    <name type="common">Blood fluke</name>
    <dbReference type="NCBI Taxonomy" id="6182"/>
    <lineage>
        <taxon>Eukaryota</taxon>
        <taxon>Metazoa</taxon>
        <taxon>Spiralia</taxon>
        <taxon>Lophotrochozoa</taxon>
        <taxon>Platyhelminthes</taxon>
        <taxon>Trematoda</taxon>
        <taxon>Digenea</taxon>
        <taxon>Strigeidida</taxon>
        <taxon>Schistosomatoidea</taxon>
        <taxon>Schistosomatidae</taxon>
        <taxon>Schistosoma</taxon>
    </lineage>
</organism>
<evidence type="ECO:0000313" key="1">
    <source>
        <dbReference type="EMBL" id="AAW27346.1"/>
    </source>
</evidence>
<dbReference type="AlphaFoldDB" id="Q5DA10"/>
<dbReference type="EMBL" id="AY815614">
    <property type="protein sequence ID" value="AAW27346.1"/>
    <property type="molecule type" value="mRNA"/>
</dbReference>